<dbReference type="PIRSF" id="PIRSF006268">
    <property type="entry name" value="ApbE"/>
    <property type="match status" value="1"/>
</dbReference>
<keyword evidence="12" id="KW-0449">Lipoprotein</keyword>
<evidence type="ECO:0000256" key="4">
    <source>
        <dbReference type="ARBA" id="ARBA00022679"/>
    </source>
</evidence>
<feature type="binding site" evidence="11">
    <location>
        <position position="176"/>
    </location>
    <ligand>
        <name>Mg(2+)</name>
        <dbReference type="ChEBI" id="CHEBI:18420"/>
    </ligand>
</feature>
<comment type="catalytic activity">
    <reaction evidence="9 10">
        <text>L-threonyl-[protein] + FAD = FMN-L-threonyl-[protein] + AMP + H(+)</text>
        <dbReference type="Rhea" id="RHEA:36847"/>
        <dbReference type="Rhea" id="RHEA-COMP:11060"/>
        <dbReference type="Rhea" id="RHEA-COMP:11061"/>
        <dbReference type="ChEBI" id="CHEBI:15378"/>
        <dbReference type="ChEBI" id="CHEBI:30013"/>
        <dbReference type="ChEBI" id="CHEBI:57692"/>
        <dbReference type="ChEBI" id="CHEBI:74257"/>
        <dbReference type="ChEBI" id="CHEBI:456215"/>
        <dbReference type="EC" id="2.7.1.180"/>
    </reaction>
</comment>
<dbReference type="InterPro" id="IPR024932">
    <property type="entry name" value="ApbE"/>
</dbReference>
<organism evidence="12 13">
    <name type="scientific">Haloferula luteola</name>
    <dbReference type="NCBI Taxonomy" id="595692"/>
    <lineage>
        <taxon>Bacteria</taxon>
        <taxon>Pseudomonadati</taxon>
        <taxon>Verrucomicrobiota</taxon>
        <taxon>Verrucomicrobiia</taxon>
        <taxon>Verrucomicrobiales</taxon>
        <taxon>Verrucomicrobiaceae</taxon>
        <taxon>Haloferula</taxon>
    </lineage>
</organism>
<gene>
    <name evidence="12" type="ORF">HNR46_002977</name>
</gene>
<dbReference type="Pfam" id="PF02424">
    <property type="entry name" value="ApbE"/>
    <property type="match status" value="1"/>
</dbReference>
<evidence type="ECO:0000313" key="12">
    <source>
        <dbReference type="EMBL" id="MBB5352729.1"/>
    </source>
</evidence>
<comment type="similarity">
    <text evidence="10">Belongs to the ApbE family.</text>
</comment>
<evidence type="ECO:0000256" key="2">
    <source>
        <dbReference type="ARBA" id="ARBA00016337"/>
    </source>
</evidence>
<evidence type="ECO:0000256" key="6">
    <source>
        <dbReference type="ARBA" id="ARBA00022827"/>
    </source>
</evidence>
<dbReference type="Gene3D" id="3.10.520.10">
    <property type="entry name" value="ApbE-like domains"/>
    <property type="match status" value="1"/>
</dbReference>
<name>A0A840VFY4_9BACT</name>
<sequence length="338" mass="36620">MIRERQVFISPAAVPREALHGAESGFAVRQAEGEAMGTNWKLRFQAEARVSLSAVRTTVEAAIHQVVETMSHWDPDSALSRFNRAPAATWHALPEGFFHVLQRAVEIADLSDGAFDPTLGRLVDLHGFGPSGPVETLPHPTHHARAKAEAGYQRLFLDPPSRSVLQPGGCQLDLSSIAKGYAVDLASQALLHSGIHDFALEIGGELRGHGCKPDGQPWWIGLEAPDELPSSLFALCGLSIATSGDTYLRRPLHREKDATVCHLIDPGTGKPTCHPILSVTVAASLCMEADAWATALYVAGPKNGPALAEKHQLAALFFLRSEHGYRQWLSPQMKDFLS</sequence>
<evidence type="ECO:0000256" key="3">
    <source>
        <dbReference type="ARBA" id="ARBA00022630"/>
    </source>
</evidence>
<keyword evidence="4 10" id="KW-0808">Transferase</keyword>
<dbReference type="GO" id="GO:0016740">
    <property type="term" value="F:transferase activity"/>
    <property type="evidence" value="ECO:0007669"/>
    <property type="project" value="UniProtKB-UniRule"/>
</dbReference>
<protein>
    <recommendedName>
        <fullName evidence="2 10">FAD:protein FMN transferase</fullName>
        <ecNumber evidence="1 10">2.7.1.180</ecNumber>
    </recommendedName>
    <alternativeName>
        <fullName evidence="8 10">Flavin transferase</fullName>
    </alternativeName>
</protein>
<evidence type="ECO:0000313" key="13">
    <source>
        <dbReference type="Proteomes" id="UP000557717"/>
    </source>
</evidence>
<accession>A0A840VFY4</accession>
<evidence type="ECO:0000256" key="7">
    <source>
        <dbReference type="ARBA" id="ARBA00022842"/>
    </source>
</evidence>
<evidence type="ECO:0000256" key="10">
    <source>
        <dbReference type="PIRNR" id="PIRNR006268"/>
    </source>
</evidence>
<keyword evidence="3 10" id="KW-0285">Flavoprotein</keyword>
<evidence type="ECO:0000256" key="8">
    <source>
        <dbReference type="ARBA" id="ARBA00031306"/>
    </source>
</evidence>
<evidence type="ECO:0000256" key="1">
    <source>
        <dbReference type="ARBA" id="ARBA00011955"/>
    </source>
</evidence>
<keyword evidence="13" id="KW-1185">Reference proteome</keyword>
<evidence type="ECO:0000256" key="5">
    <source>
        <dbReference type="ARBA" id="ARBA00022723"/>
    </source>
</evidence>
<dbReference type="RefSeq" id="WP_184020010.1">
    <property type="nucleotide sequence ID" value="NZ_JACHFD010000015.1"/>
</dbReference>
<comment type="cofactor">
    <cofactor evidence="11">
        <name>Mg(2+)</name>
        <dbReference type="ChEBI" id="CHEBI:18420"/>
    </cofactor>
    <cofactor evidence="11">
        <name>Mn(2+)</name>
        <dbReference type="ChEBI" id="CHEBI:29035"/>
    </cofactor>
    <text evidence="11">Magnesium. Can also use manganese.</text>
</comment>
<evidence type="ECO:0000256" key="9">
    <source>
        <dbReference type="ARBA" id="ARBA00048540"/>
    </source>
</evidence>
<feature type="binding site" evidence="11">
    <location>
        <position position="294"/>
    </location>
    <ligand>
        <name>Mg(2+)</name>
        <dbReference type="ChEBI" id="CHEBI:18420"/>
    </ligand>
</feature>
<dbReference type="EC" id="2.7.1.180" evidence="1 10"/>
<dbReference type="PANTHER" id="PTHR30040:SF2">
    <property type="entry name" value="FAD:PROTEIN FMN TRANSFERASE"/>
    <property type="match status" value="1"/>
</dbReference>
<evidence type="ECO:0000256" key="11">
    <source>
        <dbReference type="PIRSR" id="PIRSR006268-2"/>
    </source>
</evidence>
<dbReference type="GO" id="GO:0046872">
    <property type="term" value="F:metal ion binding"/>
    <property type="evidence" value="ECO:0007669"/>
    <property type="project" value="UniProtKB-UniRule"/>
</dbReference>
<reference evidence="12 13" key="1">
    <citation type="submission" date="2020-08" db="EMBL/GenBank/DDBJ databases">
        <title>Genomic Encyclopedia of Type Strains, Phase IV (KMG-IV): sequencing the most valuable type-strain genomes for metagenomic binning, comparative biology and taxonomic classification.</title>
        <authorList>
            <person name="Goeker M."/>
        </authorList>
    </citation>
    <scope>NUCLEOTIDE SEQUENCE [LARGE SCALE GENOMIC DNA]</scope>
    <source>
        <strain evidence="12 13">YC6886</strain>
    </source>
</reference>
<proteinExistence type="inferred from homology"/>
<feature type="binding site" evidence="11">
    <location>
        <position position="290"/>
    </location>
    <ligand>
        <name>Mg(2+)</name>
        <dbReference type="ChEBI" id="CHEBI:18420"/>
    </ligand>
</feature>
<dbReference type="SUPFAM" id="SSF143631">
    <property type="entry name" value="ApbE-like"/>
    <property type="match status" value="1"/>
</dbReference>
<dbReference type="InterPro" id="IPR003374">
    <property type="entry name" value="ApbE-like_sf"/>
</dbReference>
<dbReference type="AlphaFoldDB" id="A0A840VFY4"/>
<dbReference type="PANTHER" id="PTHR30040">
    <property type="entry name" value="THIAMINE BIOSYNTHESIS LIPOPROTEIN APBE"/>
    <property type="match status" value="1"/>
</dbReference>
<comment type="caution">
    <text evidence="12">The sequence shown here is derived from an EMBL/GenBank/DDBJ whole genome shotgun (WGS) entry which is preliminary data.</text>
</comment>
<dbReference type="EMBL" id="JACHFD010000015">
    <property type="protein sequence ID" value="MBB5352729.1"/>
    <property type="molecule type" value="Genomic_DNA"/>
</dbReference>
<dbReference type="Proteomes" id="UP000557717">
    <property type="component" value="Unassembled WGS sequence"/>
</dbReference>
<keyword evidence="5 10" id="KW-0479">Metal-binding</keyword>
<keyword evidence="7 10" id="KW-0460">Magnesium</keyword>
<keyword evidence="6 10" id="KW-0274">FAD</keyword>